<proteinExistence type="predicted"/>
<organism evidence="1 2">
    <name type="scientific">Aphis craccivora</name>
    <name type="common">Cowpea aphid</name>
    <dbReference type="NCBI Taxonomy" id="307492"/>
    <lineage>
        <taxon>Eukaryota</taxon>
        <taxon>Metazoa</taxon>
        <taxon>Ecdysozoa</taxon>
        <taxon>Arthropoda</taxon>
        <taxon>Hexapoda</taxon>
        <taxon>Insecta</taxon>
        <taxon>Pterygota</taxon>
        <taxon>Neoptera</taxon>
        <taxon>Paraneoptera</taxon>
        <taxon>Hemiptera</taxon>
        <taxon>Sternorrhyncha</taxon>
        <taxon>Aphidomorpha</taxon>
        <taxon>Aphidoidea</taxon>
        <taxon>Aphididae</taxon>
        <taxon>Aphidini</taxon>
        <taxon>Aphis</taxon>
        <taxon>Aphis</taxon>
    </lineage>
</organism>
<dbReference type="AlphaFoldDB" id="A0A6G0Y5S4"/>
<dbReference type="OrthoDB" id="7312725at2759"/>
<dbReference type="Proteomes" id="UP000478052">
    <property type="component" value="Unassembled WGS sequence"/>
</dbReference>
<keyword evidence="2" id="KW-1185">Reference proteome</keyword>
<accession>A0A6G0Y5S4</accession>
<sequence>MIFEEYDSIKHHSTHFNLCWLDGKENKTNFMDTPKIINLLKKVTNKDRCGRNFKCEFCDDIKLTVAGFAKHLRICTINDSNNENQSNKSIQCNIEIPKEKHFRNKIKTLQQRLKRRDTKIKSLKGLIINIKKNVPSSDKVTMMLEEQFGGLPLALFLHERKAKTA</sequence>
<evidence type="ECO:0000313" key="2">
    <source>
        <dbReference type="Proteomes" id="UP000478052"/>
    </source>
</evidence>
<protein>
    <submittedName>
        <fullName evidence="1">THAP domain-containing protein 1-like isoform X5</fullName>
    </submittedName>
</protein>
<comment type="caution">
    <text evidence="1">The sequence shown here is derived from an EMBL/GenBank/DDBJ whole genome shotgun (WGS) entry which is preliminary data.</text>
</comment>
<gene>
    <name evidence="1" type="ORF">FWK35_00017822</name>
</gene>
<dbReference type="EMBL" id="VUJU01006053">
    <property type="protein sequence ID" value="KAF0749563.1"/>
    <property type="molecule type" value="Genomic_DNA"/>
</dbReference>
<name>A0A6G0Y5S4_APHCR</name>
<reference evidence="1 2" key="1">
    <citation type="submission" date="2019-08" db="EMBL/GenBank/DDBJ databases">
        <title>Whole genome of Aphis craccivora.</title>
        <authorList>
            <person name="Voronova N.V."/>
            <person name="Shulinski R.S."/>
            <person name="Bandarenka Y.V."/>
            <person name="Zhorov D.G."/>
            <person name="Warner D."/>
        </authorList>
    </citation>
    <scope>NUCLEOTIDE SEQUENCE [LARGE SCALE GENOMIC DNA]</scope>
    <source>
        <strain evidence="1">180601</strain>
        <tissue evidence="1">Whole Body</tissue>
    </source>
</reference>
<evidence type="ECO:0000313" key="1">
    <source>
        <dbReference type="EMBL" id="KAF0749563.1"/>
    </source>
</evidence>